<dbReference type="InterPro" id="IPR051708">
    <property type="entry name" value="Plant_Aspart_Prot_A1"/>
</dbReference>
<evidence type="ECO:0000256" key="3">
    <source>
        <dbReference type="ARBA" id="ARBA00022801"/>
    </source>
</evidence>
<keyword evidence="7" id="KW-1185">Reference proteome</keyword>
<reference evidence="6" key="2">
    <citation type="submission" date="2023-05" db="EMBL/GenBank/DDBJ databases">
        <authorList>
            <person name="Schelkunov M.I."/>
        </authorList>
    </citation>
    <scope>NUCLEOTIDE SEQUENCE</scope>
    <source>
        <strain evidence="6">Hsosn_3</strain>
        <tissue evidence="6">Leaf</tissue>
    </source>
</reference>
<sequence>MATTPYLLSIFLLSLSLADANIKTSRGVTLQLVHRFSPSLSFHKSDNFENFLERNDEYVIKRIAMFQQESIDAQLITPTSRHEHLFFVNLSIGEPPVIQYLAMDTGSRLIWVIGDSLKREFKYSPRSSSTSSFVSCGSDICKKISNSRCNSSICTCLTRYGDGHELESYMLYDRFLFENATVDKVIMGVHYRGSGGLFGEDNFYGVFGLGPRYPSIVHRLHDLGANKFSYYINGKVTDNFHPYAGLTLGDADVQGGSTTPLLIDDAQYLISLETISLGEECLPIDPKVFAKIENVGGTGVVIDSGSVKTWVAETAYHKVDSRISDALDKRGFDRRDKYCYFGTIEEVQKSNFPILSFNFAGGADLHLDEDDLFMDYPLLNYFCLTVRSSAVLGPTFENLTIIGLTAQQDYVMGYDLENLRLSMKLSDL</sequence>
<feature type="domain" description="Peptidase A1" evidence="5">
    <location>
        <begin position="86"/>
        <end position="424"/>
    </location>
</feature>
<comment type="caution">
    <text evidence="6">The sequence shown here is derived from an EMBL/GenBank/DDBJ whole genome shotgun (WGS) entry which is preliminary data.</text>
</comment>
<dbReference type="SUPFAM" id="SSF50630">
    <property type="entry name" value="Acid proteases"/>
    <property type="match status" value="1"/>
</dbReference>
<feature type="chain" id="PRO_5041910010" description="Peptidase A1 domain-containing protein" evidence="4">
    <location>
        <begin position="21"/>
        <end position="428"/>
    </location>
</feature>
<dbReference type="Pfam" id="PF14541">
    <property type="entry name" value="TAXi_C"/>
    <property type="match status" value="1"/>
</dbReference>
<accession>A0AAD8IT43</accession>
<dbReference type="Gene3D" id="2.40.70.10">
    <property type="entry name" value="Acid Proteases"/>
    <property type="match status" value="2"/>
</dbReference>
<evidence type="ECO:0000313" key="7">
    <source>
        <dbReference type="Proteomes" id="UP001237642"/>
    </source>
</evidence>
<dbReference type="GO" id="GO:0005576">
    <property type="term" value="C:extracellular region"/>
    <property type="evidence" value="ECO:0007669"/>
    <property type="project" value="TreeGrafter"/>
</dbReference>
<evidence type="ECO:0000256" key="1">
    <source>
        <dbReference type="ARBA" id="ARBA00007447"/>
    </source>
</evidence>
<dbReference type="InterPro" id="IPR032861">
    <property type="entry name" value="TAXi_N"/>
</dbReference>
<evidence type="ECO:0000256" key="4">
    <source>
        <dbReference type="SAM" id="SignalP"/>
    </source>
</evidence>
<dbReference type="AlphaFoldDB" id="A0AAD8IT43"/>
<gene>
    <name evidence="6" type="ORF">POM88_018130</name>
</gene>
<evidence type="ECO:0000256" key="2">
    <source>
        <dbReference type="ARBA" id="ARBA00022670"/>
    </source>
</evidence>
<organism evidence="6 7">
    <name type="scientific">Heracleum sosnowskyi</name>
    <dbReference type="NCBI Taxonomy" id="360622"/>
    <lineage>
        <taxon>Eukaryota</taxon>
        <taxon>Viridiplantae</taxon>
        <taxon>Streptophyta</taxon>
        <taxon>Embryophyta</taxon>
        <taxon>Tracheophyta</taxon>
        <taxon>Spermatophyta</taxon>
        <taxon>Magnoliopsida</taxon>
        <taxon>eudicotyledons</taxon>
        <taxon>Gunneridae</taxon>
        <taxon>Pentapetalae</taxon>
        <taxon>asterids</taxon>
        <taxon>campanulids</taxon>
        <taxon>Apiales</taxon>
        <taxon>Apiaceae</taxon>
        <taxon>Apioideae</taxon>
        <taxon>apioid superclade</taxon>
        <taxon>Tordylieae</taxon>
        <taxon>Tordyliinae</taxon>
        <taxon>Heracleum</taxon>
    </lineage>
</organism>
<reference evidence="6" key="1">
    <citation type="submission" date="2023-02" db="EMBL/GenBank/DDBJ databases">
        <title>Genome of toxic invasive species Heracleum sosnowskyi carries increased number of genes despite the absence of recent whole-genome duplications.</title>
        <authorList>
            <person name="Schelkunov M."/>
            <person name="Shtratnikova V."/>
            <person name="Makarenko M."/>
            <person name="Klepikova A."/>
            <person name="Omelchenko D."/>
            <person name="Novikova G."/>
            <person name="Obukhova E."/>
            <person name="Bogdanov V."/>
            <person name="Penin A."/>
            <person name="Logacheva M."/>
        </authorList>
    </citation>
    <scope>NUCLEOTIDE SEQUENCE</scope>
    <source>
        <strain evidence="6">Hsosn_3</strain>
        <tissue evidence="6">Leaf</tissue>
    </source>
</reference>
<dbReference type="GO" id="GO:0006508">
    <property type="term" value="P:proteolysis"/>
    <property type="evidence" value="ECO:0007669"/>
    <property type="project" value="UniProtKB-KW"/>
</dbReference>
<dbReference type="InterPro" id="IPR033121">
    <property type="entry name" value="PEPTIDASE_A1"/>
</dbReference>
<comment type="similarity">
    <text evidence="1">Belongs to the peptidase A1 family.</text>
</comment>
<dbReference type="PROSITE" id="PS51767">
    <property type="entry name" value="PEPTIDASE_A1"/>
    <property type="match status" value="1"/>
</dbReference>
<keyword evidence="4" id="KW-0732">Signal</keyword>
<dbReference type="PANTHER" id="PTHR47967:SF14">
    <property type="entry name" value="EUKARYOTIC ASPARTYL PROTEASE FAMILY PROTEIN"/>
    <property type="match status" value="1"/>
</dbReference>
<name>A0AAD8IT43_9APIA</name>
<dbReference type="Pfam" id="PF14543">
    <property type="entry name" value="TAXi_N"/>
    <property type="match status" value="1"/>
</dbReference>
<evidence type="ECO:0000259" key="5">
    <source>
        <dbReference type="PROSITE" id="PS51767"/>
    </source>
</evidence>
<protein>
    <recommendedName>
        <fullName evidence="5">Peptidase A1 domain-containing protein</fullName>
    </recommendedName>
</protein>
<keyword evidence="2" id="KW-0645">Protease</keyword>
<dbReference type="GO" id="GO:0008233">
    <property type="term" value="F:peptidase activity"/>
    <property type="evidence" value="ECO:0007669"/>
    <property type="project" value="UniProtKB-KW"/>
</dbReference>
<dbReference type="InterPro" id="IPR032799">
    <property type="entry name" value="TAXi_C"/>
</dbReference>
<proteinExistence type="inferred from homology"/>
<feature type="signal peptide" evidence="4">
    <location>
        <begin position="1"/>
        <end position="20"/>
    </location>
</feature>
<dbReference type="EMBL" id="JAUIZM010000004">
    <property type="protein sequence ID" value="KAK1389952.1"/>
    <property type="molecule type" value="Genomic_DNA"/>
</dbReference>
<dbReference type="InterPro" id="IPR021109">
    <property type="entry name" value="Peptidase_aspartic_dom_sf"/>
</dbReference>
<keyword evidence="3" id="KW-0378">Hydrolase</keyword>
<dbReference type="PANTHER" id="PTHR47967">
    <property type="entry name" value="OS07G0603500 PROTEIN-RELATED"/>
    <property type="match status" value="1"/>
</dbReference>
<dbReference type="Proteomes" id="UP001237642">
    <property type="component" value="Unassembled WGS sequence"/>
</dbReference>
<evidence type="ECO:0000313" key="6">
    <source>
        <dbReference type="EMBL" id="KAK1389952.1"/>
    </source>
</evidence>